<dbReference type="AlphaFoldDB" id="A0A4U8YIX1"/>
<evidence type="ECO:0000313" key="9">
    <source>
        <dbReference type="Proteomes" id="UP000507962"/>
    </source>
</evidence>
<proteinExistence type="predicted"/>
<keyword evidence="9" id="KW-1185">Reference proteome</keyword>
<dbReference type="InterPro" id="IPR037185">
    <property type="entry name" value="EmrE-like"/>
</dbReference>
<dbReference type="Pfam" id="PF00892">
    <property type="entry name" value="EamA"/>
    <property type="match status" value="2"/>
</dbReference>
<dbReference type="RefSeq" id="WP_180137391.1">
    <property type="nucleotide sequence ID" value="NZ_CAADHO010000001.1"/>
</dbReference>
<evidence type="ECO:0000256" key="3">
    <source>
        <dbReference type="ARBA" id="ARBA00022692"/>
    </source>
</evidence>
<feature type="transmembrane region" description="Helical" evidence="6">
    <location>
        <begin position="108"/>
        <end position="129"/>
    </location>
</feature>
<feature type="transmembrane region" description="Helical" evidence="6">
    <location>
        <begin position="283"/>
        <end position="301"/>
    </location>
</feature>
<protein>
    <submittedName>
        <fullName evidence="8">Eama domain</fullName>
    </submittedName>
</protein>
<evidence type="ECO:0000256" key="1">
    <source>
        <dbReference type="ARBA" id="ARBA00004651"/>
    </source>
</evidence>
<feature type="transmembrane region" description="Helical" evidence="6">
    <location>
        <begin position="227"/>
        <end position="249"/>
    </location>
</feature>
<keyword evidence="3 6" id="KW-0812">Transmembrane</keyword>
<feature type="transmembrane region" description="Helical" evidence="6">
    <location>
        <begin position="256"/>
        <end position="277"/>
    </location>
</feature>
<name>A0A4U8YIX1_9BACT</name>
<dbReference type="EMBL" id="CAADHO010000001">
    <property type="protein sequence ID" value="VFQ43214.1"/>
    <property type="molecule type" value="Genomic_DNA"/>
</dbReference>
<accession>A0A4U8YIX1</accession>
<evidence type="ECO:0000256" key="5">
    <source>
        <dbReference type="ARBA" id="ARBA00023136"/>
    </source>
</evidence>
<feature type="transmembrane region" description="Helical" evidence="6">
    <location>
        <begin position="21"/>
        <end position="45"/>
    </location>
</feature>
<dbReference type="Proteomes" id="UP000507962">
    <property type="component" value="Unassembled WGS sequence"/>
</dbReference>
<evidence type="ECO:0000259" key="7">
    <source>
        <dbReference type="Pfam" id="PF00892"/>
    </source>
</evidence>
<dbReference type="SUPFAM" id="SSF103481">
    <property type="entry name" value="Multidrug resistance efflux transporter EmrE"/>
    <property type="match status" value="2"/>
</dbReference>
<feature type="transmembrane region" description="Helical" evidence="6">
    <location>
        <begin position="136"/>
        <end position="153"/>
    </location>
</feature>
<keyword evidence="2" id="KW-1003">Cell membrane</keyword>
<gene>
    <name evidence="8" type="ORF">MSL71_8420</name>
</gene>
<dbReference type="PANTHER" id="PTHR42920">
    <property type="entry name" value="OS03G0707200 PROTEIN-RELATED"/>
    <property type="match status" value="1"/>
</dbReference>
<feature type="transmembrane region" description="Helical" evidence="6">
    <location>
        <begin position="196"/>
        <end position="221"/>
    </location>
</feature>
<evidence type="ECO:0000256" key="6">
    <source>
        <dbReference type="SAM" id="Phobius"/>
    </source>
</evidence>
<feature type="transmembrane region" description="Helical" evidence="6">
    <location>
        <begin position="165"/>
        <end position="184"/>
    </location>
</feature>
<evidence type="ECO:0000313" key="8">
    <source>
        <dbReference type="EMBL" id="VFQ43214.1"/>
    </source>
</evidence>
<reference evidence="8 9" key="1">
    <citation type="submission" date="2019-03" db="EMBL/GenBank/DDBJ databases">
        <authorList>
            <person name="Nijsse B."/>
        </authorList>
    </citation>
    <scope>NUCLEOTIDE SEQUENCE [LARGE SCALE GENOMIC DNA]</scope>
    <source>
        <strain evidence="8">Desulfoluna butyratoxydans MSL71</strain>
    </source>
</reference>
<evidence type="ECO:0000256" key="4">
    <source>
        <dbReference type="ARBA" id="ARBA00022989"/>
    </source>
</evidence>
<sequence length="303" mass="32041">MAIPEMDTPTTTPAQKARGTLMILTAALGWASSGTAAKHLFLMGVTPAGLVQMRATLAAVLIGLWIAMTRPDLFRVEKRDLPRILALGFLGMAMVQFTYLFAISRIHVAVAILMQYMAPVVIFFWALAFGSKKPTLLSAAAIAVTVLGCYFVSGAYDFDLSELDLLGLGSGLASAVSFAVYTLLGEGLVGRYDPRAVTFHAFFVAAVTWNIASAPLSFVGMCADPAFLFWGLYVVVIGTVAPFLLYVAGMRNISSVNASITATTEPIFAGLISWVFIGEALTPVQMAGAALVLLAVGVLTVKG</sequence>
<feature type="transmembrane region" description="Helical" evidence="6">
    <location>
        <begin position="51"/>
        <end position="69"/>
    </location>
</feature>
<keyword evidence="4 6" id="KW-1133">Transmembrane helix</keyword>
<dbReference type="InterPro" id="IPR051258">
    <property type="entry name" value="Diverse_Substrate_Transporter"/>
</dbReference>
<dbReference type="InterPro" id="IPR000620">
    <property type="entry name" value="EamA_dom"/>
</dbReference>
<feature type="domain" description="EamA" evidence="7">
    <location>
        <begin position="167"/>
        <end position="299"/>
    </location>
</feature>
<dbReference type="GO" id="GO:0005886">
    <property type="term" value="C:plasma membrane"/>
    <property type="evidence" value="ECO:0007669"/>
    <property type="project" value="UniProtKB-SubCell"/>
</dbReference>
<comment type="subcellular location">
    <subcellularLocation>
        <location evidence="1">Cell membrane</location>
        <topology evidence="1">Multi-pass membrane protein</topology>
    </subcellularLocation>
</comment>
<evidence type="ECO:0000256" key="2">
    <source>
        <dbReference type="ARBA" id="ARBA00022475"/>
    </source>
</evidence>
<feature type="domain" description="EamA" evidence="7">
    <location>
        <begin position="18"/>
        <end position="153"/>
    </location>
</feature>
<feature type="transmembrane region" description="Helical" evidence="6">
    <location>
        <begin position="81"/>
        <end position="102"/>
    </location>
</feature>
<keyword evidence="5 6" id="KW-0472">Membrane</keyword>
<dbReference type="PANTHER" id="PTHR42920:SF5">
    <property type="entry name" value="EAMA DOMAIN-CONTAINING PROTEIN"/>
    <property type="match status" value="1"/>
</dbReference>
<organism evidence="8 9">
    <name type="scientific">Desulfoluna butyratoxydans</name>
    <dbReference type="NCBI Taxonomy" id="231438"/>
    <lineage>
        <taxon>Bacteria</taxon>
        <taxon>Pseudomonadati</taxon>
        <taxon>Thermodesulfobacteriota</taxon>
        <taxon>Desulfobacteria</taxon>
        <taxon>Desulfobacterales</taxon>
        <taxon>Desulfolunaceae</taxon>
        <taxon>Desulfoluna</taxon>
    </lineage>
</organism>